<keyword evidence="4 6" id="KW-1133">Transmembrane helix</keyword>
<keyword evidence="5 6" id="KW-0472">Membrane</keyword>
<sequence length="168" mass="19559">MLLICPTLFTTIIYFMTSQPDDIVRFAMCWVISIILAIVGHFMGLAFGSTFELQMAILLVPGISIPFMIFSGFFIRINEVSSIFRPLCDISFYRYTMEALIQAIYGYGRPDLQCHREFCYLKSPTKLLKELDMQGDLYGHDIFVLSIWIIFFMVLFFISLVLRVKREQ</sequence>
<dbReference type="PANTHER" id="PTHR48041:SF118">
    <property type="entry name" value="ATP-BINDING CASSETTE TRANSPORTER (ABC TRANSPORTER) FAMILY G MEMBER 16"/>
    <property type="match status" value="1"/>
</dbReference>
<accession>A0A0A1XNP4</accession>
<feature type="transmembrane region" description="Helical" evidence="6">
    <location>
        <begin position="142"/>
        <end position="162"/>
    </location>
</feature>
<evidence type="ECO:0000256" key="4">
    <source>
        <dbReference type="ARBA" id="ARBA00022989"/>
    </source>
</evidence>
<protein>
    <submittedName>
        <fullName evidence="8">ATP-binding cassette sub-family G member 1</fullName>
    </submittedName>
</protein>
<reference evidence="8" key="2">
    <citation type="journal article" date="2015" name="Gigascience">
        <title>Reconstructing a comprehensive transcriptome assembly of a white-pupal translocated strain of the pest fruit fly Bactrocera cucurbitae.</title>
        <authorList>
            <person name="Sim S.B."/>
            <person name="Calla B."/>
            <person name="Hall B."/>
            <person name="DeRego T."/>
            <person name="Geib S.M."/>
        </authorList>
    </citation>
    <scope>NUCLEOTIDE SEQUENCE</scope>
</reference>
<gene>
    <name evidence="8" type="primary">Abcg1_6</name>
    <name evidence="8" type="ORF">g.41386</name>
</gene>
<organism evidence="8">
    <name type="scientific">Zeugodacus cucurbitae</name>
    <name type="common">Melon fruit fly</name>
    <name type="synonym">Bactrocera cucurbitae</name>
    <dbReference type="NCBI Taxonomy" id="28588"/>
    <lineage>
        <taxon>Eukaryota</taxon>
        <taxon>Metazoa</taxon>
        <taxon>Ecdysozoa</taxon>
        <taxon>Arthropoda</taxon>
        <taxon>Hexapoda</taxon>
        <taxon>Insecta</taxon>
        <taxon>Pterygota</taxon>
        <taxon>Neoptera</taxon>
        <taxon>Endopterygota</taxon>
        <taxon>Diptera</taxon>
        <taxon>Brachycera</taxon>
        <taxon>Muscomorpha</taxon>
        <taxon>Tephritoidea</taxon>
        <taxon>Tephritidae</taxon>
        <taxon>Zeugodacus</taxon>
        <taxon>Zeugodacus</taxon>
    </lineage>
</organism>
<evidence type="ECO:0000256" key="5">
    <source>
        <dbReference type="ARBA" id="ARBA00023136"/>
    </source>
</evidence>
<feature type="transmembrane region" description="Helical" evidence="6">
    <location>
        <begin position="55"/>
        <end position="77"/>
    </location>
</feature>
<dbReference type="GO" id="GO:0140359">
    <property type="term" value="F:ABC-type transporter activity"/>
    <property type="evidence" value="ECO:0007669"/>
    <property type="project" value="InterPro"/>
</dbReference>
<dbReference type="GO" id="GO:0005524">
    <property type="term" value="F:ATP binding"/>
    <property type="evidence" value="ECO:0007669"/>
    <property type="project" value="UniProtKB-KW"/>
</dbReference>
<evidence type="ECO:0000313" key="8">
    <source>
        <dbReference type="EMBL" id="JAD12626.1"/>
    </source>
</evidence>
<dbReference type="AlphaFoldDB" id="A0A0A1XNP4"/>
<feature type="transmembrane region" description="Helical" evidence="6">
    <location>
        <begin position="30"/>
        <end position="48"/>
    </location>
</feature>
<dbReference type="InterPro" id="IPR050352">
    <property type="entry name" value="ABCG_transporters"/>
</dbReference>
<keyword evidence="3 6" id="KW-0812">Transmembrane</keyword>
<keyword evidence="8" id="KW-0067">ATP-binding</keyword>
<dbReference type="Pfam" id="PF01061">
    <property type="entry name" value="ABC2_membrane"/>
    <property type="match status" value="1"/>
</dbReference>
<dbReference type="GO" id="GO:0005886">
    <property type="term" value="C:plasma membrane"/>
    <property type="evidence" value="ECO:0007669"/>
    <property type="project" value="TreeGrafter"/>
</dbReference>
<keyword evidence="8" id="KW-0547">Nucleotide-binding</keyword>
<comment type="subcellular location">
    <subcellularLocation>
        <location evidence="1">Membrane</location>
        <topology evidence="1">Multi-pass membrane protein</topology>
    </subcellularLocation>
</comment>
<evidence type="ECO:0000259" key="7">
    <source>
        <dbReference type="Pfam" id="PF01061"/>
    </source>
</evidence>
<dbReference type="InterPro" id="IPR013525">
    <property type="entry name" value="ABC2_TM"/>
</dbReference>
<name>A0A0A1XNP4_ZEUCU</name>
<evidence type="ECO:0000256" key="1">
    <source>
        <dbReference type="ARBA" id="ARBA00004141"/>
    </source>
</evidence>
<evidence type="ECO:0000256" key="2">
    <source>
        <dbReference type="ARBA" id="ARBA00022448"/>
    </source>
</evidence>
<dbReference type="EMBL" id="GBXI01001666">
    <property type="protein sequence ID" value="JAD12626.1"/>
    <property type="molecule type" value="Transcribed_RNA"/>
</dbReference>
<keyword evidence="2" id="KW-0813">Transport</keyword>
<feature type="domain" description="ABC-2 type transporter transmembrane" evidence="7">
    <location>
        <begin position="2"/>
        <end position="105"/>
    </location>
</feature>
<evidence type="ECO:0000256" key="6">
    <source>
        <dbReference type="SAM" id="Phobius"/>
    </source>
</evidence>
<reference evidence="8" key="1">
    <citation type="submission" date="2014-11" db="EMBL/GenBank/DDBJ databases">
        <authorList>
            <person name="Geib S."/>
        </authorList>
    </citation>
    <scope>NUCLEOTIDE SEQUENCE</scope>
</reference>
<dbReference type="PANTHER" id="PTHR48041">
    <property type="entry name" value="ABC TRANSPORTER G FAMILY MEMBER 28"/>
    <property type="match status" value="1"/>
</dbReference>
<proteinExistence type="predicted"/>
<evidence type="ECO:0000256" key="3">
    <source>
        <dbReference type="ARBA" id="ARBA00022692"/>
    </source>
</evidence>